<dbReference type="Proteomes" id="UP000319342">
    <property type="component" value="Chromosome"/>
</dbReference>
<protein>
    <recommendedName>
        <fullName evidence="2">DUF7305 domain-containing protein</fullName>
    </recommendedName>
</protein>
<dbReference type="EMBL" id="CP036290">
    <property type="protein sequence ID" value="QDU83370.1"/>
    <property type="molecule type" value="Genomic_DNA"/>
</dbReference>
<feature type="compositionally biased region" description="Gly residues" evidence="1">
    <location>
        <begin position="175"/>
        <end position="185"/>
    </location>
</feature>
<dbReference type="OrthoDB" id="6145642at2"/>
<evidence type="ECO:0000313" key="3">
    <source>
        <dbReference type="EMBL" id="QDU83370.1"/>
    </source>
</evidence>
<proteinExistence type="predicted"/>
<dbReference type="Pfam" id="PF23981">
    <property type="entry name" value="DUF7305"/>
    <property type="match status" value="1"/>
</dbReference>
<evidence type="ECO:0000256" key="1">
    <source>
        <dbReference type="SAM" id="MobiDB-lite"/>
    </source>
</evidence>
<feature type="compositionally biased region" description="Low complexity" evidence="1">
    <location>
        <begin position="165"/>
        <end position="174"/>
    </location>
</feature>
<gene>
    <name evidence="3" type="ORF">Pla163_04690</name>
</gene>
<accession>A0A518CVX8</accession>
<keyword evidence="4" id="KW-1185">Reference proteome</keyword>
<organism evidence="3 4">
    <name type="scientific">Rohdeia mirabilis</name>
    <dbReference type="NCBI Taxonomy" id="2528008"/>
    <lineage>
        <taxon>Bacteria</taxon>
        <taxon>Pseudomonadati</taxon>
        <taxon>Planctomycetota</taxon>
        <taxon>Planctomycetia</taxon>
        <taxon>Planctomycetia incertae sedis</taxon>
        <taxon>Rohdeia</taxon>
    </lineage>
</organism>
<dbReference type="AlphaFoldDB" id="A0A518CVX8"/>
<evidence type="ECO:0000259" key="2">
    <source>
        <dbReference type="Pfam" id="PF23981"/>
    </source>
</evidence>
<feature type="region of interest" description="Disordered" evidence="1">
    <location>
        <begin position="155"/>
        <end position="193"/>
    </location>
</feature>
<dbReference type="InterPro" id="IPR055729">
    <property type="entry name" value="DUF7305"/>
</dbReference>
<sequence length="623" mass="64295">MALILVSSAALISVLALQKGIQQWQLQASSSAQKQAFYMAEAGISDAIDALRSGGSGNVGTREAPALFGTGGYWVETVTDEAGVAHITSTGLHDGTPYRLCQSVTRPALPLASEGFFGSEGVTIGEGSIVRVGEAEPGLVEDVVGAVDDVLGGLLGGGSQGPGNSGNSNGNSNGNSGGNGNGNGNGKDKNKILLPVAPPPAAETLPVLGSNGSIDLDILVSVDGDALPGPDGSILSALGSTVIGSCVPELDQRRLPQIAMPFVEDPTSPIFDGAGVLTIDGGAQCYEPITVADGGTLHLVGPLALLVESLEVASGGRIVVDTQDGPVHLYVESELLVEAGGLVQNTTANPARFVVLVDGRRGRDANGDGIADSAVQWNDANPVQACLYAPNANVELPSGSAWTGGICALSLAVGPGSTLQLDERALAVDVRGRDLEAISWRTVAIPADERAVLALDPIATAKRDGVVLPLAQDARIPATESFRFETPEGETLTYSGASLLDLTLSLVDSLLPVEVEVDPAPEFGKYESDNEDKDDDDDEAKAFKNAWKYAKGHLEEDWVSALESGKIPQAAWDSVVIDGVLVEPIASVFGDPSVRGDIDAYLELSGHQDTTVQFLRAALDLMP</sequence>
<name>A0A518CVX8_9BACT</name>
<evidence type="ECO:0000313" key="4">
    <source>
        <dbReference type="Proteomes" id="UP000319342"/>
    </source>
</evidence>
<feature type="domain" description="DUF7305" evidence="2">
    <location>
        <begin position="301"/>
        <end position="424"/>
    </location>
</feature>
<reference evidence="3 4" key="1">
    <citation type="submission" date="2019-02" db="EMBL/GenBank/DDBJ databases">
        <title>Deep-cultivation of Planctomycetes and their phenomic and genomic characterization uncovers novel biology.</title>
        <authorList>
            <person name="Wiegand S."/>
            <person name="Jogler M."/>
            <person name="Boedeker C."/>
            <person name="Pinto D."/>
            <person name="Vollmers J."/>
            <person name="Rivas-Marin E."/>
            <person name="Kohn T."/>
            <person name="Peeters S.H."/>
            <person name="Heuer A."/>
            <person name="Rast P."/>
            <person name="Oberbeckmann S."/>
            <person name="Bunk B."/>
            <person name="Jeske O."/>
            <person name="Meyerdierks A."/>
            <person name="Storesund J.E."/>
            <person name="Kallscheuer N."/>
            <person name="Luecker S."/>
            <person name="Lage O.M."/>
            <person name="Pohl T."/>
            <person name="Merkel B.J."/>
            <person name="Hornburger P."/>
            <person name="Mueller R.-W."/>
            <person name="Bruemmer F."/>
            <person name="Labrenz M."/>
            <person name="Spormann A.M."/>
            <person name="Op den Camp H."/>
            <person name="Overmann J."/>
            <person name="Amann R."/>
            <person name="Jetten M.S.M."/>
            <person name="Mascher T."/>
            <person name="Medema M.H."/>
            <person name="Devos D.P."/>
            <person name="Kaster A.-K."/>
            <person name="Ovreas L."/>
            <person name="Rohde M."/>
            <person name="Galperin M.Y."/>
            <person name="Jogler C."/>
        </authorList>
    </citation>
    <scope>NUCLEOTIDE SEQUENCE [LARGE SCALE GENOMIC DNA]</scope>
    <source>
        <strain evidence="3 4">Pla163</strain>
    </source>
</reference>
<dbReference type="RefSeq" id="WP_145182934.1">
    <property type="nucleotide sequence ID" value="NZ_CP036290.1"/>
</dbReference>
<feature type="compositionally biased region" description="Gly residues" evidence="1">
    <location>
        <begin position="155"/>
        <end position="164"/>
    </location>
</feature>